<name>A0A2K9PQV8_9FLAO</name>
<keyword evidence="1" id="KW-1133">Transmembrane helix</keyword>
<evidence type="ECO:0000256" key="1">
    <source>
        <dbReference type="SAM" id="Phobius"/>
    </source>
</evidence>
<dbReference type="OrthoDB" id="9840298at2"/>
<organism evidence="2 3">
    <name type="scientific">Flavivirga eckloniae</name>
    <dbReference type="NCBI Taxonomy" id="1803846"/>
    <lineage>
        <taxon>Bacteria</taxon>
        <taxon>Pseudomonadati</taxon>
        <taxon>Bacteroidota</taxon>
        <taxon>Flavobacteriia</taxon>
        <taxon>Flavobacteriales</taxon>
        <taxon>Flavobacteriaceae</taxon>
        <taxon>Flavivirga</taxon>
    </lineage>
</organism>
<dbReference type="AlphaFoldDB" id="A0A2K9PQV8"/>
<evidence type="ECO:0008006" key="4">
    <source>
        <dbReference type="Google" id="ProtNLM"/>
    </source>
</evidence>
<accession>A0A2K9PQV8</accession>
<gene>
    <name evidence="2" type="ORF">C1H87_12335</name>
</gene>
<feature type="transmembrane region" description="Helical" evidence="1">
    <location>
        <begin position="138"/>
        <end position="160"/>
    </location>
</feature>
<feature type="transmembrane region" description="Helical" evidence="1">
    <location>
        <begin position="203"/>
        <end position="222"/>
    </location>
</feature>
<protein>
    <recommendedName>
        <fullName evidence="4">DUF4386 domain-containing protein</fullName>
    </recommendedName>
</protein>
<evidence type="ECO:0000313" key="2">
    <source>
        <dbReference type="EMBL" id="AUP79452.1"/>
    </source>
</evidence>
<dbReference type="EMBL" id="CP025791">
    <property type="protein sequence ID" value="AUP79452.1"/>
    <property type="molecule type" value="Genomic_DNA"/>
</dbReference>
<dbReference type="RefSeq" id="WP_102756107.1">
    <property type="nucleotide sequence ID" value="NZ_CP025791.1"/>
</dbReference>
<sequence length="237" mass="27430">MVINTQYKRFLLLAIVCCLLSVITTLGIHSSLFELGELSFDERIRVFENSKYITSKFWIIAHCLFVLIAMLGFLLIQFKKSPGFTIAGFVFFAVFSFTEIFRQMFVFFYLNNLRRSYIETNDFAIQEMIKINMEHAGLIGYALFGLFIVAFALGNICYGISLFGSTKIDRILAYLLLIWGFGNLIAFGNEFWQSELIEQCVEYFSIIYQPIMRALVGLWMFYKLKQIIADKTVVNPV</sequence>
<dbReference type="Proteomes" id="UP000235826">
    <property type="component" value="Chromosome"/>
</dbReference>
<reference evidence="2 3" key="1">
    <citation type="submission" date="2018-01" db="EMBL/GenBank/DDBJ databases">
        <title>Complete genome sequence of Flavivirga eckloniae ECD14 isolated from seaweed Ecklonia cava.</title>
        <authorList>
            <person name="Lee J.H."/>
            <person name="Baik K.S."/>
            <person name="Seong C.N."/>
        </authorList>
    </citation>
    <scope>NUCLEOTIDE SEQUENCE [LARGE SCALE GENOMIC DNA]</scope>
    <source>
        <strain evidence="2 3">ECD14</strain>
    </source>
</reference>
<proteinExistence type="predicted"/>
<dbReference type="KEGG" id="fek:C1H87_12335"/>
<feature type="transmembrane region" description="Helical" evidence="1">
    <location>
        <begin position="57"/>
        <end position="76"/>
    </location>
</feature>
<feature type="transmembrane region" description="Helical" evidence="1">
    <location>
        <begin position="88"/>
        <end position="110"/>
    </location>
</feature>
<keyword evidence="1" id="KW-0812">Transmembrane</keyword>
<feature type="transmembrane region" description="Helical" evidence="1">
    <location>
        <begin position="172"/>
        <end position="191"/>
    </location>
</feature>
<keyword evidence="3" id="KW-1185">Reference proteome</keyword>
<evidence type="ECO:0000313" key="3">
    <source>
        <dbReference type="Proteomes" id="UP000235826"/>
    </source>
</evidence>
<keyword evidence="1" id="KW-0472">Membrane</keyword>